<dbReference type="STRING" id="583355.Caka_0446"/>
<dbReference type="RefSeq" id="WP_013042196.1">
    <property type="nucleotide sequence ID" value="NC_014008.1"/>
</dbReference>
<dbReference type="HOGENOM" id="CLU_924094_0_0_0"/>
<dbReference type="EMBL" id="CP001998">
    <property type="protein sequence ID" value="ADE53471.1"/>
    <property type="molecule type" value="Genomic_DNA"/>
</dbReference>
<gene>
    <name evidence="2" type="ordered locus">Caka_0446</name>
</gene>
<keyword evidence="1" id="KW-0732">Signal</keyword>
<sequence>MKTILPLLTVTLTLTLAQQASAAPLMPCCANKSTESSMQPATFARFVPEREDDFAWENDKVAFRTYGPALRNKGVNSGIDCWLKRVDYPIINKWYKQAQEGMSYHEDHGEGLDNYHVGSSAGCGGTGIWLNGKRKHLDTFTAHKLIESTAERTVFELTYEREIEGVTYGEVKTFTIELGKRLFKVDSVFTQDGEPASKLPICIGVATHDSKGEAFSDQDKGWIAVWEAFGGSELGTAARIAPERINSIKIVDGKAKDDGHIFIITTTDENGKLSYEAGYGWKKAEEIRNKQDWIDYLNQ</sequence>
<keyword evidence="3" id="KW-1185">Reference proteome</keyword>
<protein>
    <recommendedName>
        <fullName evidence="4">DUF4861 domain-containing protein</fullName>
    </recommendedName>
</protein>
<dbReference type="AlphaFoldDB" id="D5EN36"/>
<dbReference type="KEGG" id="caa:Caka_0446"/>
<evidence type="ECO:0000313" key="3">
    <source>
        <dbReference type="Proteomes" id="UP000000925"/>
    </source>
</evidence>
<dbReference type="eggNOG" id="COG4225">
    <property type="taxonomic scope" value="Bacteria"/>
</dbReference>
<dbReference type="Proteomes" id="UP000000925">
    <property type="component" value="Chromosome"/>
</dbReference>
<feature type="chain" id="PRO_5003071298" description="DUF4861 domain-containing protein" evidence="1">
    <location>
        <begin position="23"/>
        <end position="299"/>
    </location>
</feature>
<evidence type="ECO:0000256" key="1">
    <source>
        <dbReference type="SAM" id="SignalP"/>
    </source>
</evidence>
<evidence type="ECO:0000313" key="2">
    <source>
        <dbReference type="EMBL" id="ADE53471.1"/>
    </source>
</evidence>
<proteinExistence type="predicted"/>
<dbReference type="Pfam" id="PF16153">
    <property type="entry name" value="DUF4861"/>
    <property type="match status" value="1"/>
</dbReference>
<name>D5EN36_CORAD</name>
<reference evidence="2 3" key="1">
    <citation type="journal article" date="2010" name="Stand. Genomic Sci.">
        <title>Complete genome sequence of Coraliomargarita akajimensis type strain (04OKA010-24).</title>
        <authorList>
            <person name="Mavromatis K."/>
            <person name="Abt B."/>
            <person name="Brambilla E."/>
            <person name="Lapidus A."/>
            <person name="Copeland A."/>
            <person name="Deshpande S."/>
            <person name="Nolan M."/>
            <person name="Lucas S."/>
            <person name="Tice H."/>
            <person name="Cheng J.F."/>
            <person name="Han C."/>
            <person name="Detter J.C."/>
            <person name="Woyke T."/>
            <person name="Goodwin L."/>
            <person name="Pitluck S."/>
            <person name="Held B."/>
            <person name="Brettin T."/>
            <person name="Tapia R."/>
            <person name="Ivanova N."/>
            <person name="Mikhailova N."/>
            <person name="Pati A."/>
            <person name="Liolios K."/>
            <person name="Chen A."/>
            <person name="Palaniappan K."/>
            <person name="Land M."/>
            <person name="Hauser L."/>
            <person name="Chang Y.J."/>
            <person name="Jeffries C.D."/>
            <person name="Rohde M."/>
            <person name="Goker M."/>
            <person name="Bristow J."/>
            <person name="Eisen J.A."/>
            <person name="Markowitz V."/>
            <person name="Hugenholtz P."/>
            <person name="Klenk H.P."/>
            <person name="Kyrpides N.C."/>
        </authorList>
    </citation>
    <scope>NUCLEOTIDE SEQUENCE [LARGE SCALE GENOMIC DNA]</scope>
    <source>
        <strain evidence="3">DSM 45221 / IAM 15411 / JCM 23193 / KCTC 12865</strain>
    </source>
</reference>
<evidence type="ECO:0008006" key="4">
    <source>
        <dbReference type="Google" id="ProtNLM"/>
    </source>
</evidence>
<dbReference type="InterPro" id="IPR032342">
    <property type="entry name" value="DUF4861"/>
</dbReference>
<feature type="signal peptide" evidence="1">
    <location>
        <begin position="1"/>
        <end position="22"/>
    </location>
</feature>
<dbReference type="OrthoDB" id="9800230at2"/>
<organism evidence="2 3">
    <name type="scientific">Coraliomargarita akajimensis (strain DSM 45221 / IAM 15411 / JCM 23193 / KCTC 12865 / 04OKA010-24)</name>
    <dbReference type="NCBI Taxonomy" id="583355"/>
    <lineage>
        <taxon>Bacteria</taxon>
        <taxon>Pseudomonadati</taxon>
        <taxon>Verrucomicrobiota</taxon>
        <taxon>Opitutia</taxon>
        <taxon>Puniceicoccales</taxon>
        <taxon>Coraliomargaritaceae</taxon>
        <taxon>Coraliomargarita</taxon>
    </lineage>
</organism>
<accession>D5EN36</accession>